<proteinExistence type="predicted"/>
<evidence type="ECO:0000313" key="3">
    <source>
        <dbReference type="Proteomes" id="UP000275078"/>
    </source>
</evidence>
<gene>
    <name evidence="2" type="ORF">BJ508DRAFT_377354</name>
</gene>
<accession>A0A3N4I3K1</accession>
<evidence type="ECO:0000256" key="1">
    <source>
        <dbReference type="SAM" id="MobiDB-lite"/>
    </source>
</evidence>
<protein>
    <submittedName>
        <fullName evidence="2">Uncharacterized protein</fullName>
    </submittedName>
</protein>
<keyword evidence="3" id="KW-1185">Reference proteome</keyword>
<dbReference type="EMBL" id="ML119693">
    <property type="protein sequence ID" value="RPA79966.1"/>
    <property type="molecule type" value="Genomic_DNA"/>
</dbReference>
<sequence>MASAVDPVATEKSTSTAGQTTRSVSAIQLIRDYIARQTEEDSPLSDQLSIKIAGDVTYGNVAELTVVTENGLIFTIREKKAQRPEEESKVTISTIRPTELAPMDFPLVQTAKPPPTTLKMERDYDRDEGIFGLIYDSTHREFYSPIELRNHVPQASMDCQRWIDRYSRWHDEVEEGGQKVSMLPPQDMVFWQLEGLLMAVGMCLESATINSIDFVLENDDFTCFSSGYQYPWQEHMEDDYGYGYYWEHNDDINRPQPKTIIITKPGICRALVDGIKHLDWLRINRKPKKYMEYERNDYYDVDNDDDCRWDYDFNGIEGYDC</sequence>
<name>A0A3N4I3K1_ASCIM</name>
<feature type="region of interest" description="Disordered" evidence="1">
    <location>
        <begin position="1"/>
        <end position="21"/>
    </location>
</feature>
<dbReference type="Proteomes" id="UP000275078">
    <property type="component" value="Unassembled WGS sequence"/>
</dbReference>
<organism evidence="2 3">
    <name type="scientific">Ascobolus immersus RN42</name>
    <dbReference type="NCBI Taxonomy" id="1160509"/>
    <lineage>
        <taxon>Eukaryota</taxon>
        <taxon>Fungi</taxon>
        <taxon>Dikarya</taxon>
        <taxon>Ascomycota</taxon>
        <taxon>Pezizomycotina</taxon>
        <taxon>Pezizomycetes</taxon>
        <taxon>Pezizales</taxon>
        <taxon>Ascobolaceae</taxon>
        <taxon>Ascobolus</taxon>
    </lineage>
</organism>
<feature type="compositionally biased region" description="Polar residues" evidence="1">
    <location>
        <begin position="11"/>
        <end position="21"/>
    </location>
</feature>
<evidence type="ECO:0000313" key="2">
    <source>
        <dbReference type="EMBL" id="RPA79966.1"/>
    </source>
</evidence>
<dbReference type="AlphaFoldDB" id="A0A3N4I3K1"/>
<reference evidence="2 3" key="1">
    <citation type="journal article" date="2018" name="Nat. Ecol. Evol.">
        <title>Pezizomycetes genomes reveal the molecular basis of ectomycorrhizal truffle lifestyle.</title>
        <authorList>
            <person name="Murat C."/>
            <person name="Payen T."/>
            <person name="Noel B."/>
            <person name="Kuo A."/>
            <person name="Morin E."/>
            <person name="Chen J."/>
            <person name="Kohler A."/>
            <person name="Krizsan K."/>
            <person name="Balestrini R."/>
            <person name="Da Silva C."/>
            <person name="Montanini B."/>
            <person name="Hainaut M."/>
            <person name="Levati E."/>
            <person name="Barry K.W."/>
            <person name="Belfiori B."/>
            <person name="Cichocki N."/>
            <person name="Clum A."/>
            <person name="Dockter R.B."/>
            <person name="Fauchery L."/>
            <person name="Guy J."/>
            <person name="Iotti M."/>
            <person name="Le Tacon F."/>
            <person name="Lindquist E.A."/>
            <person name="Lipzen A."/>
            <person name="Malagnac F."/>
            <person name="Mello A."/>
            <person name="Molinier V."/>
            <person name="Miyauchi S."/>
            <person name="Poulain J."/>
            <person name="Riccioni C."/>
            <person name="Rubini A."/>
            <person name="Sitrit Y."/>
            <person name="Splivallo R."/>
            <person name="Traeger S."/>
            <person name="Wang M."/>
            <person name="Zifcakova L."/>
            <person name="Wipf D."/>
            <person name="Zambonelli A."/>
            <person name="Paolocci F."/>
            <person name="Nowrousian M."/>
            <person name="Ottonello S."/>
            <person name="Baldrian P."/>
            <person name="Spatafora J.W."/>
            <person name="Henrissat B."/>
            <person name="Nagy L.G."/>
            <person name="Aury J.M."/>
            <person name="Wincker P."/>
            <person name="Grigoriev I.V."/>
            <person name="Bonfante P."/>
            <person name="Martin F.M."/>
        </authorList>
    </citation>
    <scope>NUCLEOTIDE SEQUENCE [LARGE SCALE GENOMIC DNA]</scope>
    <source>
        <strain evidence="2 3">RN42</strain>
    </source>
</reference>